<proteinExistence type="predicted"/>
<dbReference type="GO" id="GO:0003676">
    <property type="term" value="F:nucleic acid binding"/>
    <property type="evidence" value="ECO:0007669"/>
    <property type="project" value="InterPro"/>
</dbReference>
<dbReference type="AlphaFoldDB" id="A0A7G9T6A4"/>
<keyword evidence="2" id="KW-0255">Endonuclease</keyword>
<name>A0A7G9T6A4_9LACO</name>
<protein>
    <submittedName>
        <fullName evidence="2">DNA/RNA non-specific endonuclease</fullName>
    </submittedName>
</protein>
<dbReference type="Gene3D" id="3.40.570.10">
    <property type="entry name" value="Extracellular Endonuclease, subunit A"/>
    <property type="match status" value="1"/>
</dbReference>
<dbReference type="EMBL" id="CP060724">
    <property type="protein sequence ID" value="QNN75629.1"/>
    <property type="molecule type" value="Genomic_DNA"/>
</dbReference>
<dbReference type="InterPro" id="IPR044929">
    <property type="entry name" value="DNA/RNA_non-sp_Endonuclease_sf"/>
</dbReference>
<keyword evidence="2" id="KW-0378">Hydrolase</keyword>
<keyword evidence="3" id="KW-1185">Reference proteome</keyword>
<dbReference type="Proteomes" id="UP000515800">
    <property type="component" value="Chromosome"/>
</dbReference>
<accession>A0A7G9T6A4</accession>
<dbReference type="InterPro" id="IPR001604">
    <property type="entry name" value="Endo_G_ENPP1-like_dom"/>
</dbReference>
<organism evidence="2 3">
    <name type="scientific">Weissella diestrammenae</name>
    <dbReference type="NCBI Taxonomy" id="1162633"/>
    <lineage>
        <taxon>Bacteria</taxon>
        <taxon>Bacillati</taxon>
        <taxon>Bacillota</taxon>
        <taxon>Bacilli</taxon>
        <taxon>Lactobacillales</taxon>
        <taxon>Lactobacillaceae</taxon>
        <taxon>Weissella</taxon>
    </lineage>
</organism>
<keyword evidence="2" id="KW-0540">Nuclease</keyword>
<feature type="domain" description="DNA/RNA non-specific endonuclease/pyrophosphatase/phosphodiesterase" evidence="1">
    <location>
        <begin position="112"/>
        <end position="288"/>
    </location>
</feature>
<dbReference type="RefSeq" id="WP_187529461.1">
    <property type="nucleotide sequence ID" value="NZ_CP060724.1"/>
</dbReference>
<evidence type="ECO:0000313" key="3">
    <source>
        <dbReference type="Proteomes" id="UP000515800"/>
    </source>
</evidence>
<evidence type="ECO:0000259" key="1">
    <source>
        <dbReference type="SMART" id="SM00892"/>
    </source>
</evidence>
<sequence>MRKQRRRQTQTTIWGTVLVVVVAILLKTVDGEFNFSNKNRSTTNYATNQSIRVNQDIDYGSTSDLKPGEQLASSVLSDEVKKQLKAKQIQFNGSGAFIINQNQTTLKTAVNSAPYVQLSAIDSLQRPKVANAWLNQTTRQYQNRQATGNNRTIQPVGWQQIKLGGRYQVLYNRGHLIGYAIAGNAKGFDASEANVKNIATQTAWANQASNGDNQNTGQNYYEILVRRALDQHKKIRYRVTPIYEQDNLVPSGNQIEAKSSDGTLVFNVFVPNVQPGVAINYLTGEGKVVSVK</sequence>
<dbReference type="Pfam" id="PF01223">
    <property type="entry name" value="Endonuclease_NS"/>
    <property type="match status" value="1"/>
</dbReference>
<reference evidence="2 3" key="1">
    <citation type="submission" date="2020-08" db="EMBL/GenBank/DDBJ databases">
        <title>Genome sequence of Weissella diestrammenae KACC 16890T.</title>
        <authorList>
            <person name="Hyun D.-W."/>
            <person name="Bae J.-W."/>
        </authorList>
    </citation>
    <scope>NUCLEOTIDE SEQUENCE [LARGE SCALE GENOMIC DNA]</scope>
    <source>
        <strain evidence="2 3">KACC 16890</strain>
    </source>
</reference>
<dbReference type="GO" id="GO:0046872">
    <property type="term" value="F:metal ion binding"/>
    <property type="evidence" value="ECO:0007669"/>
    <property type="project" value="InterPro"/>
</dbReference>
<dbReference type="KEGG" id="wdi:H9L19_01775"/>
<evidence type="ECO:0000313" key="2">
    <source>
        <dbReference type="EMBL" id="QNN75629.1"/>
    </source>
</evidence>
<gene>
    <name evidence="2" type="ORF">H9L19_01775</name>
</gene>
<dbReference type="SMART" id="SM00892">
    <property type="entry name" value="Endonuclease_NS"/>
    <property type="match status" value="1"/>
</dbReference>
<dbReference type="GO" id="GO:0004519">
    <property type="term" value="F:endonuclease activity"/>
    <property type="evidence" value="ECO:0007669"/>
    <property type="project" value="UniProtKB-KW"/>
</dbReference>
<dbReference type="GO" id="GO:0016787">
    <property type="term" value="F:hydrolase activity"/>
    <property type="evidence" value="ECO:0007669"/>
    <property type="project" value="InterPro"/>
</dbReference>